<evidence type="ECO:0000313" key="1">
    <source>
        <dbReference type="EMBL" id="AHX11485.1"/>
    </source>
</evidence>
<dbReference type="STRING" id="1286528.NHE_0545"/>
<accession>X5HM26</accession>
<reference evidence="1 2" key="1">
    <citation type="submission" date="2014-03" db="EMBL/GenBank/DDBJ databases">
        <title>Sequencing and Comparison of Genomes and Transcriptome Profiles of Human Ehrlichiosis Agents.</title>
        <authorList>
            <person name="Lin M."/>
            <person name="Daugherty S.C."/>
            <person name="Nagaraj S."/>
            <person name="Cheng Z."/>
            <person name="Xiong Q."/>
            <person name="Lin F.-Y."/>
            <person name="Sengamalay N."/>
            <person name="Ott S."/>
            <person name="Godinez A."/>
            <person name="Tallon L.J."/>
            <person name="Sadzewicz L."/>
            <person name="Fraser C.M."/>
            <person name="Dunning Hotopp J.C."/>
            <person name="Rikihisa Y."/>
        </authorList>
    </citation>
    <scope>NUCLEOTIDE SEQUENCE [LARGE SCALE GENOMIC DNA]</scope>
    <source>
        <strain evidence="1 2">Oregon</strain>
    </source>
</reference>
<gene>
    <name evidence="1" type="ORF">NHE_0545</name>
</gene>
<proteinExistence type="predicted"/>
<dbReference type="Proteomes" id="UP000023755">
    <property type="component" value="Chromosome"/>
</dbReference>
<evidence type="ECO:0000313" key="2">
    <source>
        <dbReference type="Proteomes" id="UP000023755"/>
    </source>
</evidence>
<dbReference type="EMBL" id="CP007481">
    <property type="protein sequence ID" value="AHX11485.1"/>
    <property type="molecule type" value="Genomic_DNA"/>
</dbReference>
<sequence>MDFFLLRSFVSTLLLYRRNAHCAAFLIPFLRYLHATYGDIKAMKV</sequence>
<name>X5HM26_9RICK</name>
<keyword evidence="2" id="KW-1185">Reference proteome</keyword>
<protein>
    <submittedName>
        <fullName evidence="1">Uncharacterized protein</fullName>
    </submittedName>
</protein>
<dbReference type="HOGENOM" id="CLU_3202516_0_0_5"/>
<organism evidence="1 2">
    <name type="scientific">Neorickettsia helminthoeca str. Oregon</name>
    <dbReference type="NCBI Taxonomy" id="1286528"/>
    <lineage>
        <taxon>Bacteria</taxon>
        <taxon>Pseudomonadati</taxon>
        <taxon>Pseudomonadota</taxon>
        <taxon>Alphaproteobacteria</taxon>
        <taxon>Rickettsiales</taxon>
        <taxon>Anaplasmataceae</taxon>
        <taxon>Neorickettsia</taxon>
    </lineage>
</organism>
<dbReference type="AlphaFoldDB" id="X5HM26"/>
<dbReference type="KEGG" id="nhm:NHE_0545"/>